<protein>
    <recommendedName>
        <fullName evidence="3">Orc1-like AAA ATPase domain-containing protein</fullName>
    </recommendedName>
</protein>
<dbReference type="EMBL" id="CP123443">
    <property type="protein sequence ID" value="WGK68635.1"/>
    <property type="molecule type" value="Genomic_DNA"/>
</dbReference>
<dbReference type="Gene3D" id="3.40.50.300">
    <property type="entry name" value="P-loop containing nucleotide triphosphate hydrolases"/>
    <property type="match status" value="1"/>
</dbReference>
<gene>
    <name evidence="1" type="ORF">P0082_09115</name>
</gene>
<dbReference type="Gene3D" id="1.25.40.10">
    <property type="entry name" value="Tetratricopeptide repeat domain"/>
    <property type="match status" value="1"/>
</dbReference>
<sequence length="957" mass="113146">MENYLKNNAYVAALEILFLSKIYKLRNDILEKDFAKIRQIATEFSLQTEENIDANYILFKSTDTRLNSLVNIIKFSMQLKSLLTGSKNIFEFNVLIFKTNVDSKLISRKILNSLLKVSSDNKIWILQENNPVIHYNIQISNLDNGVQEVIAVNQEQQNFLEKYQENILSYSSLTETIHQAIQNVRVRTIGVIGKSHTGKTAFLHRLCRSDTKKFIYVCAHSQYQGASYPFVMLLYQLQQHFADGLPETDAERLNNLFQQVQLTNMLTYKQIEVDIYSLLEHLSRLRQIVLVCDNLDNWPVEAVKLLQLIYRKLHDTEIQSKLICCMTGIYYPMEQDEVIHFSEHRGGRDKAIDVSDNAEHAVLSEAFLSEPSLFSVKETLLAILPSQRVDAKKYKDFYALLIDGLKSQELMILSIIQKYPYVLNRYILVEVFRTSVIYEVIDYLLDYYFLIEIEDYSGKHLFCTLNSQQYPISVEISTSVQDNIVHYFENNADYYQTDIYSLYVLSINNILLYEIIELQLCRMLDQGFVNTVQLFIESDIFHDYFPAIKMWYSMHNKSRLELIKLQPYFDSYSVNKDNIRFLFPMSNYYFLIQDYEKALIVNKESIYLFNSNAKYKIYIDNMFLIQARILISQCMFKEAIEYINIELESLPNINRPNLFYKFIYLEILCLFLKKDLHLAVSIIEKYNFDTYLNLYGEIEEYFKINLIVMRIYFEIGQYMMARDLLLKILKLSEYYGYKKFYNSFTYWIARVLFYAGEFHQGFSYLEQTEDCEEKLYFLSEGLYFNNEKEKSLNVATKALKLSLKRATERTTLGCREFDNVYSLHEGQLLSCKAKKDPMLNSIQGFTAYLHTFHGKPEIAEKILQQITQRPSFEFSPFQHIFHYFYYLYLKKHSQDDNREDMLYLSYAISILQNESSRILGTKVRYNYIYNNYWNNLLAVEGEQHNLMVLGNSRIRSH</sequence>
<evidence type="ECO:0000313" key="1">
    <source>
        <dbReference type="EMBL" id="WGK68635.1"/>
    </source>
</evidence>
<name>A0ABY8MGH3_9SPIO</name>
<dbReference type="InterPro" id="IPR011990">
    <property type="entry name" value="TPR-like_helical_dom_sf"/>
</dbReference>
<accession>A0ABY8MGH3</accession>
<dbReference type="InterPro" id="IPR027417">
    <property type="entry name" value="P-loop_NTPase"/>
</dbReference>
<organism evidence="1 2">
    <name type="scientific">Candidatus Haliotispira prima</name>
    <dbReference type="NCBI Taxonomy" id="3034016"/>
    <lineage>
        <taxon>Bacteria</taxon>
        <taxon>Pseudomonadati</taxon>
        <taxon>Spirochaetota</taxon>
        <taxon>Spirochaetia</taxon>
        <taxon>Spirochaetales</taxon>
        <taxon>Spirochaetaceae</taxon>
        <taxon>Candidatus Haliotispira</taxon>
    </lineage>
</organism>
<evidence type="ECO:0008006" key="3">
    <source>
        <dbReference type="Google" id="ProtNLM"/>
    </source>
</evidence>
<dbReference type="RefSeq" id="WP_326926821.1">
    <property type="nucleotide sequence ID" value="NZ_CP123443.1"/>
</dbReference>
<dbReference type="SUPFAM" id="SSF52540">
    <property type="entry name" value="P-loop containing nucleoside triphosphate hydrolases"/>
    <property type="match status" value="1"/>
</dbReference>
<evidence type="ECO:0000313" key="2">
    <source>
        <dbReference type="Proteomes" id="UP001228690"/>
    </source>
</evidence>
<proteinExistence type="predicted"/>
<keyword evidence="2" id="KW-1185">Reference proteome</keyword>
<dbReference type="Proteomes" id="UP001228690">
    <property type="component" value="Chromosome"/>
</dbReference>
<reference evidence="1 2" key="1">
    <citation type="submission" date="2023-04" db="EMBL/GenBank/DDBJ databases">
        <title>Spirochaete genome identified in red abalone sample constitutes a novel genus.</title>
        <authorList>
            <person name="Sharma S.P."/>
            <person name="Purcell C.M."/>
            <person name="Hyde J.R."/>
            <person name="Severin A.J."/>
        </authorList>
    </citation>
    <scope>NUCLEOTIDE SEQUENCE [LARGE SCALE GENOMIC DNA]</scope>
    <source>
        <strain evidence="1 2">SP-2023</strain>
    </source>
</reference>